<evidence type="ECO:0000256" key="3">
    <source>
        <dbReference type="ARBA" id="ARBA00023125"/>
    </source>
</evidence>
<evidence type="ECO:0000256" key="1">
    <source>
        <dbReference type="ARBA" id="ARBA00009437"/>
    </source>
</evidence>
<dbReference type="GO" id="GO:0003700">
    <property type="term" value="F:DNA-binding transcription factor activity"/>
    <property type="evidence" value="ECO:0007669"/>
    <property type="project" value="InterPro"/>
</dbReference>
<dbReference type="PROSITE" id="PS50931">
    <property type="entry name" value="HTH_LYSR"/>
    <property type="match status" value="1"/>
</dbReference>
<proteinExistence type="inferred from homology"/>
<dbReference type="eggNOG" id="COG0583">
    <property type="taxonomic scope" value="Bacteria"/>
</dbReference>
<dbReference type="PANTHER" id="PTHR30419">
    <property type="entry name" value="HTH-TYPE TRANSCRIPTIONAL REGULATOR YBHD"/>
    <property type="match status" value="1"/>
</dbReference>
<dbReference type="InterPro" id="IPR050950">
    <property type="entry name" value="HTH-type_LysR_regulators"/>
</dbReference>
<dbReference type="PRINTS" id="PR00039">
    <property type="entry name" value="HTHLYSR"/>
</dbReference>
<keyword evidence="2" id="KW-0805">Transcription regulation</keyword>
<evidence type="ECO:0000313" key="7">
    <source>
        <dbReference type="Proteomes" id="UP000005039"/>
    </source>
</evidence>
<evidence type="ECO:0000256" key="4">
    <source>
        <dbReference type="ARBA" id="ARBA00023163"/>
    </source>
</evidence>
<keyword evidence="3" id="KW-0238">DNA-binding</keyword>
<dbReference type="OrthoDB" id="9785745at2"/>
<organism evidence="6 7">
    <name type="scientific">Lachnoanaerobaculum saburreum F0468</name>
    <dbReference type="NCBI Taxonomy" id="1095750"/>
    <lineage>
        <taxon>Bacteria</taxon>
        <taxon>Bacillati</taxon>
        <taxon>Bacillota</taxon>
        <taxon>Clostridia</taxon>
        <taxon>Lachnospirales</taxon>
        <taxon>Lachnospiraceae</taxon>
        <taxon>Lachnoanaerobaculum</taxon>
    </lineage>
</organism>
<dbReference type="SUPFAM" id="SSF53850">
    <property type="entry name" value="Periplasmic binding protein-like II"/>
    <property type="match status" value="1"/>
</dbReference>
<evidence type="ECO:0000313" key="6">
    <source>
        <dbReference type="EMBL" id="EIC96931.1"/>
    </source>
</evidence>
<dbReference type="GO" id="GO:0003677">
    <property type="term" value="F:DNA binding"/>
    <property type="evidence" value="ECO:0007669"/>
    <property type="project" value="UniProtKB-KW"/>
</dbReference>
<protein>
    <submittedName>
        <fullName evidence="6">Transcriptional regulator, LysR family</fullName>
    </submittedName>
</protein>
<feature type="domain" description="HTH lysR-type" evidence="5">
    <location>
        <begin position="1"/>
        <end position="58"/>
    </location>
</feature>
<dbReference type="GO" id="GO:0005829">
    <property type="term" value="C:cytosol"/>
    <property type="evidence" value="ECO:0007669"/>
    <property type="project" value="TreeGrafter"/>
</dbReference>
<dbReference type="InterPro" id="IPR036388">
    <property type="entry name" value="WH-like_DNA-bd_sf"/>
</dbReference>
<gene>
    <name evidence="6" type="ORF">HMPREF9970_1137</name>
</gene>
<dbReference type="PATRIC" id="fig|1095750.3.peg.299"/>
<dbReference type="InterPro" id="IPR000847">
    <property type="entry name" value="LysR_HTH_N"/>
</dbReference>
<comment type="caution">
    <text evidence="6">The sequence shown here is derived from an EMBL/GenBank/DDBJ whole genome shotgun (WGS) entry which is preliminary data.</text>
</comment>
<keyword evidence="7" id="KW-1185">Reference proteome</keyword>
<dbReference type="AlphaFoldDB" id="I0RB73"/>
<dbReference type="EMBL" id="AJGH01000017">
    <property type="protein sequence ID" value="EIC96931.1"/>
    <property type="molecule type" value="Genomic_DNA"/>
</dbReference>
<dbReference type="SUPFAM" id="SSF46785">
    <property type="entry name" value="Winged helix' DNA-binding domain"/>
    <property type="match status" value="1"/>
</dbReference>
<dbReference type="Gene3D" id="1.10.10.10">
    <property type="entry name" value="Winged helix-like DNA-binding domain superfamily/Winged helix DNA-binding domain"/>
    <property type="match status" value="1"/>
</dbReference>
<dbReference type="PANTHER" id="PTHR30419:SF8">
    <property type="entry name" value="NITROGEN ASSIMILATION TRANSCRIPTIONAL ACTIVATOR-RELATED"/>
    <property type="match status" value="1"/>
</dbReference>
<dbReference type="Proteomes" id="UP000005039">
    <property type="component" value="Unassembled WGS sequence"/>
</dbReference>
<dbReference type="Pfam" id="PF03466">
    <property type="entry name" value="LysR_substrate"/>
    <property type="match status" value="1"/>
</dbReference>
<dbReference type="Pfam" id="PF00126">
    <property type="entry name" value="HTH_1"/>
    <property type="match status" value="1"/>
</dbReference>
<dbReference type="InterPro" id="IPR036390">
    <property type="entry name" value="WH_DNA-bd_sf"/>
</dbReference>
<name>I0RB73_9FIRM</name>
<dbReference type="Gene3D" id="3.40.190.290">
    <property type="match status" value="1"/>
</dbReference>
<accession>I0RB73</accession>
<dbReference type="FunFam" id="1.10.10.10:FF:000001">
    <property type="entry name" value="LysR family transcriptional regulator"/>
    <property type="match status" value="1"/>
</dbReference>
<sequence>MNIAQLECFISLANTLNYMKTSETLGLTQPAVTKQIQALENELECKLFNRTTRSVTLTNVGAAFLSDANIMIDTYYHSVDRIKSFQRKASRSLRIGYMDPHTINIISQILKSVLLSHPNVIPEFRHNQTDANLSHLINNQLDLIIGMKDAKFKDADITFTHLRDEYFFVVMKNDLPLAKALKDSGKTSVTTKDLWNMNQIISIPPYLLKNFFSRGHRILPVNDNVDNAICSDSNETYGLILAGFGYAYIPEHEIIEHPDLKVFAWEESPHAPFGIYSKASALKDRTSPEYTFIHNAKETL</sequence>
<keyword evidence="4" id="KW-0804">Transcription</keyword>
<evidence type="ECO:0000256" key="2">
    <source>
        <dbReference type="ARBA" id="ARBA00023015"/>
    </source>
</evidence>
<evidence type="ECO:0000259" key="5">
    <source>
        <dbReference type="PROSITE" id="PS50931"/>
    </source>
</evidence>
<dbReference type="RefSeq" id="WP_008752985.1">
    <property type="nucleotide sequence ID" value="NZ_AJGH01000017.1"/>
</dbReference>
<comment type="similarity">
    <text evidence="1">Belongs to the LysR transcriptional regulatory family.</text>
</comment>
<dbReference type="InterPro" id="IPR005119">
    <property type="entry name" value="LysR_subst-bd"/>
</dbReference>
<reference evidence="6 7" key="1">
    <citation type="submission" date="2012-03" db="EMBL/GenBank/DDBJ databases">
        <authorList>
            <person name="Durkin A.S."/>
            <person name="McCorrison J."/>
            <person name="Torralba M."/>
            <person name="Gillis M."/>
            <person name="Methe B."/>
            <person name="Sutton G."/>
            <person name="Nelson K.E."/>
        </authorList>
    </citation>
    <scope>NUCLEOTIDE SEQUENCE [LARGE SCALE GENOMIC DNA]</scope>
    <source>
        <strain evidence="6 7">F0468</strain>
    </source>
</reference>